<dbReference type="InterPro" id="IPR011051">
    <property type="entry name" value="RmlC_Cupin_sf"/>
</dbReference>
<evidence type="ECO:0000256" key="1">
    <source>
        <dbReference type="SAM" id="MobiDB-lite"/>
    </source>
</evidence>
<dbReference type="Gene3D" id="2.60.120.10">
    <property type="entry name" value="Jelly Rolls"/>
    <property type="match status" value="1"/>
</dbReference>
<feature type="region of interest" description="Disordered" evidence="1">
    <location>
        <begin position="192"/>
        <end position="213"/>
    </location>
</feature>
<organism evidence="2">
    <name type="scientific">Thermorudis peleae</name>
    <dbReference type="NCBI Taxonomy" id="1382356"/>
    <lineage>
        <taxon>Bacteria</taxon>
        <taxon>Pseudomonadati</taxon>
        <taxon>Thermomicrobiota</taxon>
        <taxon>Thermomicrobia</taxon>
        <taxon>Thermomicrobia incertae sedis</taxon>
        <taxon>Thermorudis</taxon>
    </lineage>
</organism>
<evidence type="ECO:0000313" key="2">
    <source>
        <dbReference type="EMBL" id="HEG92166.1"/>
    </source>
</evidence>
<dbReference type="CDD" id="cd10548">
    <property type="entry name" value="cupin_CDO"/>
    <property type="match status" value="1"/>
</dbReference>
<name>A0A831TH49_9BACT</name>
<feature type="compositionally biased region" description="Polar residues" evidence="1">
    <location>
        <begin position="194"/>
        <end position="204"/>
    </location>
</feature>
<sequence>MVWFVSHPNDEYLVETYDLRTFIAEVRKTIAQEADPARRVERLKPAFSRLLQSEGWLPEEFMQPDTTSGMGSGIGQYLLFRAGDRSLSLFSLVVPPGASTPVHDHLAWGLVGLYRGEQREEVYELVEGDPDAGTVRLRLATVRTIRPGEFYPLLPPQDDIHRVTTVSAEPSVSIHLLGGDIGCIVRHRFEPERGSSSPFRSGYSNAPCPPEDR</sequence>
<dbReference type="AlphaFoldDB" id="A0A831TH49"/>
<gene>
    <name evidence="2" type="ORF">ENP34_12135</name>
</gene>
<accession>A0A831TH49</accession>
<dbReference type="SUPFAM" id="SSF51182">
    <property type="entry name" value="RmlC-like cupins"/>
    <property type="match status" value="1"/>
</dbReference>
<dbReference type="EMBL" id="DSIY01000279">
    <property type="protein sequence ID" value="HEG92166.1"/>
    <property type="molecule type" value="Genomic_DNA"/>
</dbReference>
<evidence type="ECO:0008006" key="3">
    <source>
        <dbReference type="Google" id="ProtNLM"/>
    </source>
</evidence>
<protein>
    <recommendedName>
        <fullName evidence="3">Cysteine dioxygenase</fullName>
    </recommendedName>
</protein>
<comment type="caution">
    <text evidence="2">The sequence shown here is derived from an EMBL/GenBank/DDBJ whole genome shotgun (WGS) entry which is preliminary data.</text>
</comment>
<reference evidence="2" key="1">
    <citation type="journal article" date="2020" name="mSystems">
        <title>Genome- and Community-Level Interaction Insights into Carbon Utilization and Element Cycling Functions of Hydrothermarchaeota in Hydrothermal Sediment.</title>
        <authorList>
            <person name="Zhou Z."/>
            <person name="Liu Y."/>
            <person name="Xu W."/>
            <person name="Pan J."/>
            <person name="Luo Z.H."/>
            <person name="Li M."/>
        </authorList>
    </citation>
    <scope>NUCLEOTIDE SEQUENCE [LARGE SCALE GENOMIC DNA]</scope>
    <source>
        <strain evidence="2">SpSt-210</strain>
    </source>
</reference>
<dbReference type="InterPro" id="IPR014710">
    <property type="entry name" value="RmlC-like_jellyroll"/>
</dbReference>
<proteinExistence type="predicted"/>